<reference evidence="2" key="1">
    <citation type="journal article" date="2016" name="Ticks Tick Borne Dis.">
        <title>De novo assembly and annotation of the salivary gland transcriptome of Rhipicephalus appendiculatus male and female ticks during blood feeding.</title>
        <authorList>
            <person name="de Castro M.H."/>
            <person name="de Klerk D."/>
            <person name="Pienaar R."/>
            <person name="Latif A.A."/>
            <person name="Rees D.J."/>
            <person name="Mans B.J."/>
        </authorList>
    </citation>
    <scope>NUCLEOTIDE SEQUENCE</scope>
    <source>
        <tissue evidence="2">Salivary glands</tissue>
    </source>
</reference>
<dbReference type="EMBL" id="GEDV01007075">
    <property type="protein sequence ID" value="JAP81482.1"/>
    <property type="molecule type" value="Transcribed_RNA"/>
</dbReference>
<organism evidence="2">
    <name type="scientific">Rhipicephalus appendiculatus</name>
    <name type="common">Brown ear tick</name>
    <dbReference type="NCBI Taxonomy" id="34631"/>
    <lineage>
        <taxon>Eukaryota</taxon>
        <taxon>Metazoa</taxon>
        <taxon>Ecdysozoa</taxon>
        <taxon>Arthropoda</taxon>
        <taxon>Chelicerata</taxon>
        <taxon>Arachnida</taxon>
        <taxon>Acari</taxon>
        <taxon>Parasitiformes</taxon>
        <taxon>Ixodida</taxon>
        <taxon>Ixodoidea</taxon>
        <taxon>Ixodidae</taxon>
        <taxon>Rhipicephalinae</taxon>
        <taxon>Rhipicephalus</taxon>
        <taxon>Rhipicephalus</taxon>
    </lineage>
</organism>
<keyword evidence="1" id="KW-0732">Signal</keyword>
<evidence type="ECO:0000256" key="1">
    <source>
        <dbReference type="SAM" id="SignalP"/>
    </source>
</evidence>
<feature type="signal peptide" evidence="1">
    <location>
        <begin position="1"/>
        <end position="16"/>
    </location>
</feature>
<feature type="chain" id="PRO_5007286002" evidence="1">
    <location>
        <begin position="17"/>
        <end position="130"/>
    </location>
</feature>
<proteinExistence type="predicted"/>
<evidence type="ECO:0000313" key="2">
    <source>
        <dbReference type="EMBL" id="JAP81482.1"/>
    </source>
</evidence>
<name>A0A131YSH6_RHIAP</name>
<accession>A0A131YSH6</accession>
<dbReference type="AlphaFoldDB" id="A0A131YSH6"/>
<sequence length="130" mass="14208">MQQKYLLLCCVLVVDAIGPLVPMAGEDAISFTPPMLGQDVNFIARMLGEGPTTFAAPAPTPCEDQVDNCRRDPHRRPNCLRSNGKERNFTCSPIDQDCTAPWREICQGSISFSCLVAPSGCACFCTFLTF</sequence>
<protein>
    <submittedName>
        <fullName evidence="2">Uncharacterized protein</fullName>
    </submittedName>
</protein>